<dbReference type="OrthoDB" id="596266at2"/>
<feature type="domain" description="TraG P-loop" evidence="1">
    <location>
        <begin position="397"/>
        <end position="798"/>
    </location>
</feature>
<dbReference type="PANTHER" id="PTHR38467">
    <property type="match status" value="1"/>
</dbReference>
<dbReference type="RefSeq" id="WP_109745140.1">
    <property type="nucleotide sequence ID" value="NZ_QGGO01000037.1"/>
</dbReference>
<gene>
    <name evidence="2" type="ORF">LV89_04489</name>
</gene>
<accession>A0A316DKI5</accession>
<dbReference type="Proteomes" id="UP000245489">
    <property type="component" value="Unassembled WGS sequence"/>
</dbReference>
<name>A0A316DKI5_9BACT</name>
<organism evidence="2 3">
    <name type="scientific">Arcicella aurantiaca</name>
    <dbReference type="NCBI Taxonomy" id="591202"/>
    <lineage>
        <taxon>Bacteria</taxon>
        <taxon>Pseudomonadati</taxon>
        <taxon>Bacteroidota</taxon>
        <taxon>Cytophagia</taxon>
        <taxon>Cytophagales</taxon>
        <taxon>Flectobacillaceae</taxon>
        <taxon>Arcicella</taxon>
    </lineage>
</organism>
<evidence type="ECO:0000313" key="2">
    <source>
        <dbReference type="EMBL" id="PWK17203.1"/>
    </source>
</evidence>
<dbReference type="Gene3D" id="3.40.50.300">
    <property type="entry name" value="P-loop containing nucleotide triphosphate hydrolases"/>
    <property type="match status" value="1"/>
</dbReference>
<dbReference type="EMBL" id="QGGO01000037">
    <property type="protein sequence ID" value="PWK17203.1"/>
    <property type="molecule type" value="Genomic_DNA"/>
</dbReference>
<dbReference type="PANTHER" id="PTHR38467:SF1">
    <property type="entry name" value="CONJUGATIVE TRANSFER: ASSEMBLY"/>
    <property type="match status" value="1"/>
</dbReference>
<reference evidence="2 3" key="1">
    <citation type="submission" date="2018-05" db="EMBL/GenBank/DDBJ databases">
        <title>Genomic Encyclopedia of Archaeal and Bacterial Type Strains, Phase II (KMG-II): from individual species to whole genera.</title>
        <authorList>
            <person name="Goeker M."/>
        </authorList>
    </citation>
    <scope>NUCLEOTIDE SEQUENCE [LARGE SCALE GENOMIC DNA]</scope>
    <source>
        <strain evidence="2 3">DSM 22214</strain>
    </source>
</reference>
<dbReference type="AlphaFoldDB" id="A0A316DKI5"/>
<sequence>MSIRKKIKTFEDILPIFSIEDNVLIFKDGRVGVGFEVSPVEMERLMGNEYDSINQAFSNALKSLPLKTAVQKLDCYFHKKYLPQKGGLKYFEEKTVNRFYEKKILHHRSYLFLSFGRKEQVQTNAFNTLYAMGESLIKNPFEDILKTVSLAEHSTKEFINMISIYGIICKRMENECLMDFYQQYFNLDFEKNQGGFNRSFAAQSDKVCIGEKQVNIVSMIGQGSVVFNSVKSNYGVETNNVYPLGLQMDYPHILSTNILIEDREKVLSNLDMEQKLNRNLDFLMSQDNKIKMVEIDDFTEEVRSENKSLVSVNVSVIIWALSDEKREEYIQRTVAGFRQMAGAETFIETIDSANLFVANAPANSYQNYRWLLMSGDNAATYNNFITSYQSAEKGELLCDRMGNPILVNLFNTELNNQNSITIGPTGSGKSFTIGSLMIQRFEGRNRQIIIDVGGTYRSMMSALQGKYFEYDPESPIKFNPFVIDRDMDGRYNMTGDKVNFLTSLLSVIWKGTKGEITQAERSVFVKLIPMYYRYFEDKMPFSVPSIKGFYEYLKWFQSEFKDTAEYQRIARSFDFEEFFIVLEPFVYGQYQDVLNSDEFEDISANTLICFDMAKIKSNQLLYPVVAMLITELALDQIRLFPKDRKYLYMDEAWSMLSDTMGDFVETMYRTVRKNNGAMCIITQGIDEIIKSSVGSAIIANAATQIILNHTDKVQVDKLAQYLGFTQHEVDKINSIRVSTDFREIFIKQGDYARVYILEVSEAMNAVLTSKPLEREHLRTLQKRYNGNIQFAVNQYIEDKNEFIETD</sequence>
<keyword evidence="3" id="KW-1185">Reference proteome</keyword>
<evidence type="ECO:0000259" key="1">
    <source>
        <dbReference type="Pfam" id="PF19044"/>
    </source>
</evidence>
<dbReference type="NCBIfam" id="TIGR03783">
    <property type="entry name" value="Bac_Flav_CT_G"/>
    <property type="match status" value="1"/>
</dbReference>
<dbReference type="InterPro" id="IPR043964">
    <property type="entry name" value="P-loop_TraG"/>
</dbReference>
<dbReference type="SUPFAM" id="SSF52540">
    <property type="entry name" value="P-loop containing nucleoside triphosphate hydrolases"/>
    <property type="match status" value="1"/>
</dbReference>
<evidence type="ECO:0000313" key="3">
    <source>
        <dbReference type="Proteomes" id="UP000245489"/>
    </source>
</evidence>
<proteinExistence type="predicted"/>
<dbReference type="InterPro" id="IPR053155">
    <property type="entry name" value="F-pilin_assembly_TraC"/>
</dbReference>
<dbReference type="InterPro" id="IPR022509">
    <property type="entry name" value="Conjugation_ATPase_TraG"/>
</dbReference>
<dbReference type="InterPro" id="IPR027417">
    <property type="entry name" value="P-loop_NTPase"/>
</dbReference>
<dbReference type="Gene3D" id="1.10.8.730">
    <property type="match status" value="1"/>
</dbReference>
<comment type="caution">
    <text evidence="2">The sequence shown here is derived from an EMBL/GenBank/DDBJ whole genome shotgun (WGS) entry which is preliminary data.</text>
</comment>
<dbReference type="Pfam" id="PF19044">
    <property type="entry name" value="P-loop_TraG"/>
    <property type="match status" value="1"/>
</dbReference>
<protein>
    <submittedName>
        <fullName evidence="2">Conjugation system TraG family ATPase</fullName>
    </submittedName>
</protein>